<feature type="transmembrane region" description="Helical" evidence="9">
    <location>
        <begin position="536"/>
        <end position="553"/>
    </location>
</feature>
<dbReference type="InterPro" id="IPR013525">
    <property type="entry name" value="ABC2_TM"/>
</dbReference>
<gene>
    <name evidence="11" type="ORF">PHATRDRAFT_44756</name>
</gene>
<feature type="region of interest" description="Disordered" evidence="8">
    <location>
        <begin position="1"/>
        <end position="41"/>
    </location>
</feature>
<evidence type="ECO:0000256" key="1">
    <source>
        <dbReference type="ARBA" id="ARBA00004141"/>
    </source>
</evidence>
<dbReference type="Pfam" id="PF19055">
    <property type="entry name" value="ABC2_membrane_7"/>
    <property type="match status" value="1"/>
</dbReference>
<keyword evidence="5" id="KW-0067">ATP-binding</keyword>
<feature type="region of interest" description="Disordered" evidence="8">
    <location>
        <begin position="316"/>
        <end position="335"/>
    </location>
</feature>
<keyword evidence="3 9" id="KW-0812">Transmembrane</keyword>
<evidence type="ECO:0000256" key="2">
    <source>
        <dbReference type="ARBA" id="ARBA00022448"/>
    </source>
</evidence>
<dbReference type="Gene3D" id="3.40.50.300">
    <property type="entry name" value="P-loop containing nucleotide triphosphate hydrolases"/>
    <property type="match status" value="1"/>
</dbReference>
<dbReference type="GO" id="GO:0140359">
    <property type="term" value="F:ABC-type transporter activity"/>
    <property type="evidence" value="ECO:0007669"/>
    <property type="project" value="InterPro"/>
</dbReference>
<dbReference type="Proteomes" id="UP000000759">
    <property type="component" value="Chromosome 5"/>
</dbReference>
<dbReference type="InterPro" id="IPR003593">
    <property type="entry name" value="AAA+_ATPase"/>
</dbReference>
<dbReference type="InterPro" id="IPR043926">
    <property type="entry name" value="ABCG_dom"/>
</dbReference>
<dbReference type="OrthoDB" id="185936at2759"/>
<dbReference type="InParanoid" id="B7FVI8"/>
<dbReference type="Pfam" id="PF01061">
    <property type="entry name" value="ABC2_membrane"/>
    <property type="match status" value="1"/>
</dbReference>
<keyword evidence="6 9" id="KW-1133">Transmembrane helix</keyword>
<evidence type="ECO:0000256" key="9">
    <source>
        <dbReference type="SAM" id="Phobius"/>
    </source>
</evidence>
<reference evidence="11 12" key="1">
    <citation type="journal article" date="2008" name="Nature">
        <title>The Phaeodactylum genome reveals the evolutionary history of diatom genomes.</title>
        <authorList>
            <person name="Bowler C."/>
            <person name="Allen A.E."/>
            <person name="Badger J.H."/>
            <person name="Grimwood J."/>
            <person name="Jabbari K."/>
            <person name="Kuo A."/>
            <person name="Maheswari U."/>
            <person name="Martens C."/>
            <person name="Maumus F."/>
            <person name="Otillar R.P."/>
            <person name="Rayko E."/>
            <person name="Salamov A."/>
            <person name="Vandepoele K."/>
            <person name="Beszteri B."/>
            <person name="Gruber A."/>
            <person name="Heijde M."/>
            <person name="Katinka M."/>
            <person name="Mock T."/>
            <person name="Valentin K."/>
            <person name="Verret F."/>
            <person name="Berges J.A."/>
            <person name="Brownlee C."/>
            <person name="Cadoret J.P."/>
            <person name="Chiovitti A."/>
            <person name="Choi C.J."/>
            <person name="Coesel S."/>
            <person name="De Martino A."/>
            <person name="Detter J.C."/>
            <person name="Durkin C."/>
            <person name="Falciatore A."/>
            <person name="Fournet J."/>
            <person name="Haruta M."/>
            <person name="Huysman M.J."/>
            <person name="Jenkins B.D."/>
            <person name="Jiroutova K."/>
            <person name="Jorgensen R.E."/>
            <person name="Joubert Y."/>
            <person name="Kaplan A."/>
            <person name="Kroger N."/>
            <person name="Kroth P.G."/>
            <person name="La Roche J."/>
            <person name="Lindquist E."/>
            <person name="Lommer M."/>
            <person name="Martin-Jezequel V."/>
            <person name="Lopez P.J."/>
            <person name="Lucas S."/>
            <person name="Mangogna M."/>
            <person name="McGinnis K."/>
            <person name="Medlin L.K."/>
            <person name="Montsant A."/>
            <person name="Oudot-Le Secq M.P."/>
            <person name="Napoli C."/>
            <person name="Obornik M."/>
            <person name="Parker M.S."/>
            <person name="Petit J.L."/>
            <person name="Porcel B.M."/>
            <person name="Poulsen N."/>
            <person name="Robison M."/>
            <person name="Rychlewski L."/>
            <person name="Rynearson T.A."/>
            <person name="Schmutz J."/>
            <person name="Shapiro H."/>
            <person name="Siaut M."/>
            <person name="Stanley M."/>
            <person name="Sussman M.R."/>
            <person name="Taylor A.R."/>
            <person name="Vardi A."/>
            <person name="von Dassow P."/>
            <person name="Vyverman W."/>
            <person name="Willis A."/>
            <person name="Wyrwicz L.S."/>
            <person name="Rokhsar D.S."/>
            <person name="Weissenbach J."/>
            <person name="Armbrust E.V."/>
            <person name="Green B.R."/>
            <person name="Van de Peer Y."/>
            <person name="Grigoriev I.V."/>
        </authorList>
    </citation>
    <scope>NUCLEOTIDE SEQUENCE [LARGE SCALE GENOMIC DNA]</scope>
    <source>
        <strain evidence="11 12">CCAP 1055/1</strain>
    </source>
</reference>
<dbReference type="PROSITE" id="PS00211">
    <property type="entry name" value="ABC_TRANSPORTER_1"/>
    <property type="match status" value="1"/>
</dbReference>
<evidence type="ECO:0000256" key="7">
    <source>
        <dbReference type="ARBA" id="ARBA00023136"/>
    </source>
</evidence>
<dbReference type="PROSITE" id="PS50893">
    <property type="entry name" value="ABC_TRANSPORTER_2"/>
    <property type="match status" value="1"/>
</dbReference>
<dbReference type="InterPro" id="IPR027417">
    <property type="entry name" value="P-loop_NTPase"/>
</dbReference>
<dbReference type="InterPro" id="IPR017871">
    <property type="entry name" value="ABC_transporter-like_CS"/>
</dbReference>
<feature type="compositionally biased region" description="Basic and acidic residues" evidence="8">
    <location>
        <begin position="1"/>
        <end position="11"/>
    </location>
</feature>
<reference evidence="12" key="2">
    <citation type="submission" date="2008-08" db="EMBL/GenBank/DDBJ databases">
        <authorList>
            <consortium name="Diatom Consortium"/>
            <person name="Grigoriev I."/>
            <person name="Grimwood J."/>
            <person name="Kuo A."/>
            <person name="Otillar R.P."/>
            <person name="Salamov A."/>
            <person name="Detter J.C."/>
            <person name="Lindquist E."/>
            <person name="Shapiro H."/>
            <person name="Lucas S."/>
            <person name="Glavina del Rio T."/>
            <person name="Pitluck S."/>
            <person name="Rokhsar D."/>
            <person name="Bowler C."/>
        </authorList>
    </citation>
    <scope>GENOME REANNOTATION</scope>
    <source>
        <strain evidence="12">CCAP 1055/1</strain>
    </source>
</reference>
<dbReference type="AlphaFoldDB" id="B7FVI8"/>
<feature type="transmembrane region" description="Helical" evidence="9">
    <location>
        <begin position="404"/>
        <end position="426"/>
    </location>
</feature>
<dbReference type="PANTHER" id="PTHR48041:SF139">
    <property type="entry name" value="PROTEIN SCARLET"/>
    <property type="match status" value="1"/>
</dbReference>
<evidence type="ECO:0000313" key="12">
    <source>
        <dbReference type="Proteomes" id="UP000000759"/>
    </source>
</evidence>
<keyword evidence="2" id="KW-0813">Transport</keyword>
<dbReference type="GO" id="GO:0005524">
    <property type="term" value="F:ATP binding"/>
    <property type="evidence" value="ECO:0007669"/>
    <property type="project" value="UniProtKB-KW"/>
</dbReference>
<dbReference type="HOGENOM" id="CLU_000604_57_7_1"/>
<dbReference type="EMBL" id="CM000608">
    <property type="protein sequence ID" value="EEC49636.1"/>
    <property type="molecule type" value="Genomic_DNA"/>
</dbReference>
<accession>B7FVI8</accession>
<evidence type="ECO:0000256" key="3">
    <source>
        <dbReference type="ARBA" id="ARBA00022692"/>
    </source>
</evidence>
<dbReference type="InterPro" id="IPR050352">
    <property type="entry name" value="ABCG_transporters"/>
</dbReference>
<dbReference type="PANTHER" id="PTHR48041">
    <property type="entry name" value="ABC TRANSPORTER G FAMILY MEMBER 28"/>
    <property type="match status" value="1"/>
</dbReference>
<comment type="subcellular location">
    <subcellularLocation>
        <location evidence="1">Membrane</location>
        <topology evidence="1">Multi-pass membrane protein</topology>
    </subcellularLocation>
</comment>
<dbReference type="eggNOG" id="KOG0061">
    <property type="taxonomic scope" value="Eukaryota"/>
</dbReference>
<dbReference type="OMA" id="AQNDHIK"/>
<keyword evidence="12" id="KW-1185">Reference proteome</keyword>
<evidence type="ECO:0000256" key="4">
    <source>
        <dbReference type="ARBA" id="ARBA00022741"/>
    </source>
</evidence>
<dbReference type="SMART" id="SM00382">
    <property type="entry name" value="AAA"/>
    <property type="match status" value="1"/>
</dbReference>
<dbReference type="InterPro" id="IPR003439">
    <property type="entry name" value="ABC_transporter-like_ATP-bd"/>
</dbReference>
<dbReference type="PaxDb" id="2850-Phatr44756"/>
<dbReference type="GO" id="GO:0005886">
    <property type="term" value="C:plasma membrane"/>
    <property type="evidence" value="ECO:0007669"/>
    <property type="project" value="TreeGrafter"/>
</dbReference>
<dbReference type="SUPFAM" id="SSF52540">
    <property type="entry name" value="P-loop containing nucleoside triphosphate hydrolases"/>
    <property type="match status" value="1"/>
</dbReference>
<proteinExistence type="predicted"/>
<protein>
    <recommendedName>
        <fullName evidence="10">ABC transporter domain-containing protein</fullName>
    </recommendedName>
</protein>
<feature type="domain" description="ABC transporter" evidence="10">
    <location>
        <begin position="46"/>
        <end position="283"/>
    </location>
</feature>
<evidence type="ECO:0000256" key="6">
    <source>
        <dbReference type="ARBA" id="ARBA00022989"/>
    </source>
</evidence>
<keyword evidence="7 9" id="KW-0472">Membrane</keyword>
<dbReference type="GO" id="GO:0016887">
    <property type="term" value="F:ATP hydrolysis activity"/>
    <property type="evidence" value="ECO:0007669"/>
    <property type="project" value="InterPro"/>
</dbReference>
<feature type="transmembrane region" description="Helical" evidence="9">
    <location>
        <begin position="369"/>
        <end position="392"/>
    </location>
</feature>
<dbReference type="GeneID" id="7199877"/>
<sequence>MTDNEYDKAEENEPVTMEEPGAITQPNARNPRRLHSAQSSGMESSVLRFNLNFTVGSKGKQKAILSDVAATVKWGHVLAIMGPSGAGKSVLISALTLDALFGRTEGRVTLNGVPLTDKIFKSHCYTVVQLDQHWPYLTCRETLRYAAELYDVAAKEDIDAVVDEIVQKMGLDVCVDTRNARLSGGQRRRLSLGIALLKQPTLLFLDEPTTGLDAASAENIMQEIVRVAKEENLIILCTIHQPSTKVYQGFDEVMVLSKGREAYTGNVKESVPYFESIGYPLPPQTNPAEHFLDMVNADFSDDAEVDRILDTWQEKRPGAGSSHHKKGFGGVDNDDEGQEGVADVKRALLRKEISIMFSRHLKLMMRDPVLYSGRAVIFFVVTLLFSLVYLNARDYSQDQALNKMWIVLWLVSVPSNMGVVAVYALNEEFKSILRESKNGMASPLSYALAKTVLVIPIMFVFALFALVIASFVVIDMPWDTFGVAIIIYAATMYVFECVAECLSVWFENPILGMLQFMNFWFGSFLFAGFLISKDDLFWPFTLFYYIMPYAYYLRSSMYNYLKDTTFDSCEPGTSAGVCVQSTSGSDVLGGINLVYNVVENEDTISADIATLIGIAIFYKILYIIGVVYKSSRVTTIHEAAK</sequence>
<dbReference type="Pfam" id="PF00005">
    <property type="entry name" value="ABC_tran"/>
    <property type="match status" value="1"/>
</dbReference>
<dbReference type="RefSeq" id="XP_002178938.1">
    <property type="nucleotide sequence ID" value="XM_002178902.1"/>
</dbReference>
<evidence type="ECO:0000256" key="8">
    <source>
        <dbReference type="SAM" id="MobiDB-lite"/>
    </source>
</evidence>
<feature type="transmembrane region" description="Helical" evidence="9">
    <location>
        <begin position="447"/>
        <end position="474"/>
    </location>
</feature>
<evidence type="ECO:0000256" key="5">
    <source>
        <dbReference type="ARBA" id="ARBA00022840"/>
    </source>
</evidence>
<evidence type="ECO:0000259" key="10">
    <source>
        <dbReference type="PROSITE" id="PS50893"/>
    </source>
</evidence>
<keyword evidence="4" id="KW-0547">Nucleotide-binding</keyword>
<dbReference type="KEGG" id="pti:PHATRDRAFT_44756"/>
<feature type="transmembrane region" description="Helical" evidence="9">
    <location>
        <begin position="480"/>
        <end position="498"/>
    </location>
</feature>
<evidence type="ECO:0000313" key="11">
    <source>
        <dbReference type="EMBL" id="EEC49636.1"/>
    </source>
</evidence>
<feature type="transmembrane region" description="Helical" evidence="9">
    <location>
        <begin position="510"/>
        <end position="530"/>
    </location>
</feature>
<name>B7FVI8_PHATC</name>
<organism evidence="11 12">
    <name type="scientific">Phaeodactylum tricornutum (strain CCAP 1055/1)</name>
    <dbReference type="NCBI Taxonomy" id="556484"/>
    <lineage>
        <taxon>Eukaryota</taxon>
        <taxon>Sar</taxon>
        <taxon>Stramenopiles</taxon>
        <taxon>Ochrophyta</taxon>
        <taxon>Bacillariophyta</taxon>
        <taxon>Bacillariophyceae</taxon>
        <taxon>Bacillariophycidae</taxon>
        <taxon>Naviculales</taxon>
        <taxon>Phaeodactylaceae</taxon>
        <taxon>Phaeodactylum</taxon>
    </lineage>
</organism>